<evidence type="ECO:0000313" key="3">
    <source>
        <dbReference type="Proteomes" id="UP000326678"/>
    </source>
</evidence>
<protein>
    <submittedName>
        <fullName evidence="2">Uncharacterized protein</fullName>
    </submittedName>
</protein>
<dbReference type="KEGG" id="nsh:GXM_07709"/>
<reference evidence="2 3" key="1">
    <citation type="submission" date="2019-10" db="EMBL/GenBank/DDBJ databases">
        <title>Genomic and transcriptomic insights into the perfect genentic adaptation of a filamentous nitrogen-fixing cyanobacterium to rice fields.</title>
        <authorList>
            <person name="Chen Z."/>
        </authorList>
    </citation>
    <scope>NUCLEOTIDE SEQUENCE [LARGE SCALE GENOMIC DNA]</scope>
    <source>
        <strain evidence="2">CCNUC1</strain>
    </source>
</reference>
<evidence type="ECO:0000256" key="1">
    <source>
        <dbReference type="SAM" id="MobiDB-lite"/>
    </source>
</evidence>
<evidence type="ECO:0000313" key="2">
    <source>
        <dbReference type="EMBL" id="QFS50215.1"/>
    </source>
</evidence>
<proteinExistence type="predicted"/>
<dbReference type="Proteomes" id="UP000326678">
    <property type="component" value="Chromosome Gxm2"/>
</dbReference>
<keyword evidence="3" id="KW-1185">Reference proteome</keyword>
<sequence length="82" mass="9560">MRRSRQSQSPKRSDSDNPQLGLNKSIFSVTSILNLEPSAVSGHKNSPQFGVFGILYWANFETHFRLWFRFRSVRVLENFELV</sequence>
<feature type="region of interest" description="Disordered" evidence="1">
    <location>
        <begin position="1"/>
        <end position="22"/>
    </location>
</feature>
<dbReference type="EMBL" id="CP045227">
    <property type="protein sequence ID" value="QFS50215.1"/>
    <property type="molecule type" value="Genomic_DNA"/>
</dbReference>
<gene>
    <name evidence="2" type="ORF">GXM_07709</name>
</gene>
<accession>A0A5P8WBN9</accession>
<dbReference type="AlphaFoldDB" id="A0A5P8WBN9"/>
<feature type="compositionally biased region" description="Low complexity" evidence="1">
    <location>
        <begin position="1"/>
        <end position="10"/>
    </location>
</feature>
<organism evidence="2 3">
    <name type="scientific">Nostoc sphaeroides CCNUC1</name>
    <dbReference type="NCBI Taxonomy" id="2653204"/>
    <lineage>
        <taxon>Bacteria</taxon>
        <taxon>Bacillati</taxon>
        <taxon>Cyanobacteriota</taxon>
        <taxon>Cyanophyceae</taxon>
        <taxon>Nostocales</taxon>
        <taxon>Nostocaceae</taxon>
        <taxon>Nostoc</taxon>
    </lineage>
</organism>
<name>A0A5P8WBN9_9NOSO</name>